<dbReference type="InterPro" id="IPR016024">
    <property type="entry name" value="ARM-type_fold"/>
</dbReference>
<proteinExistence type="predicted"/>
<dbReference type="AlphaFoldDB" id="A0A2G8KNT5"/>
<dbReference type="Proteomes" id="UP000230750">
    <property type="component" value="Unassembled WGS sequence"/>
</dbReference>
<evidence type="ECO:0000256" key="1">
    <source>
        <dbReference type="SAM" id="MobiDB-lite"/>
    </source>
</evidence>
<dbReference type="GO" id="GO:0008360">
    <property type="term" value="P:regulation of cell shape"/>
    <property type="evidence" value="ECO:0007669"/>
    <property type="project" value="TreeGrafter"/>
</dbReference>
<dbReference type="GO" id="GO:0051015">
    <property type="term" value="F:actin filament binding"/>
    <property type="evidence" value="ECO:0007669"/>
    <property type="project" value="TreeGrafter"/>
</dbReference>
<evidence type="ECO:0000313" key="3">
    <source>
        <dbReference type="Proteomes" id="UP000230750"/>
    </source>
</evidence>
<keyword evidence="3" id="KW-1185">Reference proteome</keyword>
<protein>
    <submittedName>
        <fullName evidence="2">Putative formin-like protein 3</fullName>
    </submittedName>
</protein>
<comment type="caution">
    <text evidence="2">The sequence shown here is derived from an EMBL/GenBank/DDBJ whole genome shotgun (WGS) entry which is preliminary data.</text>
</comment>
<feature type="non-terminal residue" evidence="2">
    <location>
        <position position="1"/>
    </location>
</feature>
<dbReference type="InterPro" id="IPR043592">
    <property type="entry name" value="FMNL_animal"/>
</dbReference>
<dbReference type="EMBL" id="MRZV01000452">
    <property type="protein sequence ID" value="PIK49679.1"/>
    <property type="molecule type" value="Genomic_DNA"/>
</dbReference>
<reference evidence="2 3" key="1">
    <citation type="journal article" date="2017" name="PLoS Biol.">
        <title>The sea cucumber genome provides insights into morphological evolution and visceral regeneration.</title>
        <authorList>
            <person name="Zhang X."/>
            <person name="Sun L."/>
            <person name="Yuan J."/>
            <person name="Sun Y."/>
            <person name="Gao Y."/>
            <person name="Zhang L."/>
            <person name="Li S."/>
            <person name="Dai H."/>
            <person name="Hamel J.F."/>
            <person name="Liu C."/>
            <person name="Yu Y."/>
            <person name="Liu S."/>
            <person name="Lin W."/>
            <person name="Guo K."/>
            <person name="Jin S."/>
            <person name="Xu P."/>
            <person name="Storey K.B."/>
            <person name="Huan P."/>
            <person name="Zhang T."/>
            <person name="Zhou Y."/>
            <person name="Zhang J."/>
            <person name="Lin C."/>
            <person name="Li X."/>
            <person name="Xing L."/>
            <person name="Huo D."/>
            <person name="Sun M."/>
            <person name="Wang L."/>
            <person name="Mercier A."/>
            <person name="Li F."/>
            <person name="Yang H."/>
            <person name="Xiang J."/>
        </authorList>
    </citation>
    <scope>NUCLEOTIDE SEQUENCE [LARGE SCALE GENOMIC DNA]</scope>
    <source>
        <strain evidence="2">Shaxun</strain>
        <tissue evidence="2">Muscle</tissue>
    </source>
</reference>
<sequence>NQMDLPPEKAKLLRQYDDEKKWDLICDQELVHAKAAPSVYISKIKKIMEPGNSSKRQRKNAGLVDPELERPGDIVTDE</sequence>
<dbReference type="PANTHER" id="PTHR45857:SF4">
    <property type="entry name" value="FORMIN-LIKE PROTEIN"/>
    <property type="match status" value="1"/>
</dbReference>
<dbReference type="STRING" id="307972.A0A2G8KNT5"/>
<dbReference type="GO" id="GO:0016477">
    <property type="term" value="P:cell migration"/>
    <property type="evidence" value="ECO:0007669"/>
    <property type="project" value="TreeGrafter"/>
</dbReference>
<dbReference type="PANTHER" id="PTHR45857">
    <property type="entry name" value="FORMIN-LIKE PROTEIN"/>
    <property type="match status" value="1"/>
</dbReference>
<accession>A0A2G8KNT5</accession>
<feature type="region of interest" description="Disordered" evidence="1">
    <location>
        <begin position="49"/>
        <end position="78"/>
    </location>
</feature>
<gene>
    <name evidence="2" type="ORF">BSL78_13446</name>
</gene>
<name>A0A2G8KNT5_STIJA</name>
<dbReference type="GO" id="GO:0005829">
    <property type="term" value="C:cytosol"/>
    <property type="evidence" value="ECO:0007669"/>
    <property type="project" value="TreeGrafter"/>
</dbReference>
<organism evidence="2 3">
    <name type="scientific">Stichopus japonicus</name>
    <name type="common">Sea cucumber</name>
    <dbReference type="NCBI Taxonomy" id="307972"/>
    <lineage>
        <taxon>Eukaryota</taxon>
        <taxon>Metazoa</taxon>
        <taxon>Echinodermata</taxon>
        <taxon>Eleutherozoa</taxon>
        <taxon>Echinozoa</taxon>
        <taxon>Holothuroidea</taxon>
        <taxon>Aspidochirotacea</taxon>
        <taxon>Aspidochirotida</taxon>
        <taxon>Stichopodidae</taxon>
        <taxon>Apostichopus</taxon>
    </lineage>
</organism>
<dbReference type="OrthoDB" id="1668162at2759"/>
<dbReference type="GO" id="GO:0030866">
    <property type="term" value="P:cortical actin cytoskeleton organization"/>
    <property type="evidence" value="ECO:0007669"/>
    <property type="project" value="TreeGrafter"/>
</dbReference>
<evidence type="ECO:0000313" key="2">
    <source>
        <dbReference type="EMBL" id="PIK49679.1"/>
    </source>
</evidence>
<dbReference type="SUPFAM" id="SSF48371">
    <property type="entry name" value="ARM repeat"/>
    <property type="match status" value="1"/>
</dbReference>